<comment type="domain">
    <text evidence="7">The DHHC domain is required for palmitoyltransferase activity.</text>
</comment>
<evidence type="ECO:0000256" key="7">
    <source>
        <dbReference type="RuleBase" id="RU079119"/>
    </source>
</evidence>
<feature type="transmembrane region" description="Helical" evidence="7">
    <location>
        <begin position="279"/>
        <end position="299"/>
    </location>
</feature>
<keyword evidence="5 7" id="KW-0472">Membrane</keyword>
<proteinExistence type="inferred from homology"/>
<reference evidence="8" key="1">
    <citation type="journal article" date="2013" name="Genome Biol.">
        <title>Draft genome of the mountain pine beetle, Dendroctonus ponderosae Hopkins, a major forest pest.</title>
        <authorList>
            <person name="Keeling C.I."/>
            <person name="Yuen M.M."/>
            <person name="Liao N.Y."/>
            <person name="Docking T.R."/>
            <person name="Chan S.K."/>
            <person name="Taylor G.A."/>
            <person name="Palmquist D.L."/>
            <person name="Jackman S.D."/>
            <person name="Nguyen A."/>
            <person name="Li M."/>
            <person name="Henderson H."/>
            <person name="Janes J.K."/>
            <person name="Zhao Y."/>
            <person name="Pandoh P."/>
            <person name="Moore R."/>
            <person name="Sperling F.A."/>
            <person name="Huber D.P."/>
            <person name="Birol I."/>
            <person name="Jones S.J."/>
            <person name="Bohlmann J."/>
        </authorList>
    </citation>
    <scope>NUCLEOTIDE SEQUENCE</scope>
</reference>
<comment type="catalytic activity">
    <reaction evidence="7">
        <text>L-cysteinyl-[protein] + hexadecanoyl-CoA = S-hexadecanoyl-L-cysteinyl-[protein] + CoA</text>
        <dbReference type="Rhea" id="RHEA:36683"/>
        <dbReference type="Rhea" id="RHEA-COMP:10131"/>
        <dbReference type="Rhea" id="RHEA-COMP:11032"/>
        <dbReference type="ChEBI" id="CHEBI:29950"/>
        <dbReference type="ChEBI" id="CHEBI:57287"/>
        <dbReference type="ChEBI" id="CHEBI:57379"/>
        <dbReference type="ChEBI" id="CHEBI:74151"/>
        <dbReference type="EC" id="2.3.1.225"/>
    </reaction>
</comment>
<evidence type="ECO:0000256" key="6">
    <source>
        <dbReference type="ARBA" id="ARBA00023315"/>
    </source>
</evidence>
<dbReference type="GO" id="GO:0019706">
    <property type="term" value="F:protein-cysteine S-palmitoyltransferase activity"/>
    <property type="evidence" value="ECO:0007669"/>
    <property type="project" value="UniProtKB-EC"/>
</dbReference>
<comment type="subcellular location">
    <subcellularLocation>
        <location evidence="1">Membrane</location>
        <topology evidence="1">Multi-pass membrane protein</topology>
    </subcellularLocation>
</comment>
<dbReference type="InterPro" id="IPR039859">
    <property type="entry name" value="PFA4/ZDH16/20/ERF2-like"/>
</dbReference>
<dbReference type="HOGENOM" id="CLU_054274_0_0_1"/>
<keyword evidence="3 7" id="KW-0812">Transmembrane</keyword>
<evidence type="ECO:0000256" key="3">
    <source>
        <dbReference type="ARBA" id="ARBA00022692"/>
    </source>
</evidence>
<evidence type="ECO:0000256" key="4">
    <source>
        <dbReference type="ARBA" id="ARBA00022989"/>
    </source>
</evidence>
<name>N6TXR9_DENPD</name>
<feature type="transmembrane region" description="Helical" evidence="7">
    <location>
        <begin position="198"/>
        <end position="217"/>
    </location>
</feature>
<evidence type="ECO:0000313" key="8">
    <source>
        <dbReference type="EMBL" id="ENN74085.1"/>
    </source>
</evidence>
<sequence length="418" mass="47963">MSLLERKEENRYLISILATSRNGWRFAVQSLVTKCRLTYLTLTYNHFLDASYMADVCMGPMFWLVDNFTNTIGVVSITVALLVAGVIGLTASTVLIAYWIGIPHWWNKSPYICVCLVIVGHWILLNIIFNYYMACTVLPGYPPEGELIAEAVSICKKCIAPKPPRTHHCSVCNRCILKMDHHCPWLNNCVGHKNHRYFYLYMVFMVLGVFFLILCGWEIAYPIIFLGINANNDEPELEGHSVQINKSGAFIPVTDTIMLNASFLTEAAVESTTQFRRKCIMYMTFLNVGVCVALGYLSAMHGQMITHNETSIETHINKTESLRLKCLGTQYVNPYDLGPRNNWKQFFNFNRNSKHWTQLLLPSIYHPFGDGLSWPTIDTEEIYDKEFDCQQEEQSKFYTFEKCTPLYALQMGDYSQLV</sequence>
<keyword evidence="2 7" id="KW-0808">Transferase</keyword>
<gene>
    <name evidence="8" type="ORF">YQE_09058</name>
</gene>
<organism evidence="8">
    <name type="scientific">Dendroctonus ponderosae</name>
    <name type="common">Mountain pine beetle</name>
    <dbReference type="NCBI Taxonomy" id="77166"/>
    <lineage>
        <taxon>Eukaryota</taxon>
        <taxon>Metazoa</taxon>
        <taxon>Ecdysozoa</taxon>
        <taxon>Arthropoda</taxon>
        <taxon>Hexapoda</taxon>
        <taxon>Insecta</taxon>
        <taxon>Pterygota</taxon>
        <taxon>Neoptera</taxon>
        <taxon>Endopterygota</taxon>
        <taxon>Coleoptera</taxon>
        <taxon>Polyphaga</taxon>
        <taxon>Cucujiformia</taxon>
        <taxon>Curculionidae</taxon>
        <taxon>Scolytinae</taxon>
        <taxon>Dendroctonus</taxon>
    </lineage>
</organism>
<dbReference type="AlphaFoldDB" id="N6TXR9"/>
<dbReference type="EMBL" id="KB741077">
    <property type="protein sequence ID" value="ENN74085.1"/>
    <property type="molecule type" value="Genomic_DNA"/>
</dbReference>
<comment type="similarity">
    <text evidence="7">Belongs to the DHHC palmitoyltransferase family.</text>
</comment>
<evidence type="ECO:0000256" key="2">
    <source>
        <dbReference type="ARBA" id="ARBA00022679"/>
    </source>
</evidence>
<dbReference type="EC" id="2.3.1.225" evidence="7"/>
<accession>N6TXR9</accession>
<keyword evidence="4 7" id="KW-1133">Transmembrane helix</keyword>
<evidence type="ECO:0000256" key="1">
    <source>
        <dbReference type="ARBA" id="ARBA00004141"/>
    </source>
</evidence>
<dbReference type="InterPro" id="IPR001594">
    <property type="entry name" value="Palmitoyltrfase_DHHC"/>
</dbReference>
<dbReference type="OrthoDB" id="331948at2759"/>
<dbReference type="OMA" id="APFEDEW"/>
<dbReference type="PROSITE" id="PS50216">
    <property type="entry name" value="DHHC"/>
    <property type="match status" value="1"/>
</dbReference>
<dbReference type="PANTHER" id="PTHR12246">
    <property type="entry name" value="PALMITOYLTRANSFERASE ZDHHC16"/>
    <property type="match status" value="1"/>
</dbReference>
<dbReference type="Pfam" id="PF01529">
    <property type="entry name" value="DHHC"/>
    <property type="match status" value="1"/>
</dbReference>
<feature type="transmembrane region" description="Helical" evidence="7">
    <location>
        <begin position="111"/>
        <end position="133"/>
    </location>
</feature>
<evidence type="ECO:0000256" key="5">
    <source>
        <dbReference type="ARBA" id="ARBA00023136"/>
    </source>
</evidence>
<feature type="transmembrane region" description="Helical" evidence="7">
    <location>
        <begin position="72"/>
        <end position="99"/>
    </location>
</feature>
<feature type="non-terminal residue" evidence="8">
    <location>
        <position position="1"/>
    </location>
</feature>
<keyword evidence="6 7" id="KW-0012">Acyltransferase</keyword>
<protein>
    <recommendedName>
        <fullName evidence="7">Palmitoyltransferase</fullName>
        <ecNumber evidence="7">2.3.1.225</ecNumber>
    </recommendedName>
</protein>
<dbReference type="GO" id="GO:0016020">
    <property type="term" value="C:membrane"/>
    <property type="evidence" value="ECO:0007669"/>
    <property type="project" value="UniProtKB-SubCell"/>
</dbReference>